<keyword evidence="1" id="KW-0472">Membrane</keyword>
<organism evidence="2 3">
    <name type="scientific">Streptomyces stramineus</name>
    <dbReference type="NCBI Taxonomy" id="173861"/>
    <lineage>
        <taxon>Bacteria</taxon>
        <taxon>Bacillati</taxon>
        <taxon>Actinomycetota</taxon>
        <taxon>Actinomycetes</taxon>
        <taxon>Kitasatosporales</taxon>
        <taxon>Streptomycetaceae</taxon>
        <taxon>Streptomyces</taxon>
    </lineage>
</organism>
<feature type="transmembrane region" description="Helical" evidence="1">
    <location>
        <begin position="128"/>
        <end position="147"/>
    </location>
</feature>
<protein>
    <recommendedName>
        <fullName evidence="4">HTTM domain-containing protein</fullName>
    </recommendedName>
</protein>
<name>A0ABN1AKJ5_9ACTN</name>
<feature type="transmembrane region" description="Helical" evidence="1">
    <location>
        <begin position="223"/>
        <end position="243"/>
    </location>
</feature>
<dbReference type="Proteomes" id="UP001499895">
    <property type="component" value="Unassembled WGS sequence"/>
</dbReference>
<keyword evidence="1" id="KW-0812">Transmembrane</keyword>
<evidence type="ECO:0000313" key="2">
    <source>
        <dbReference type="EMBL" id="GAA0478845.1"/>
    </source>
</evidence>
<evidence type="ECO:0008006" key="4">
    <source>
        <dbReference type="Google" id="ProtNLM"/>
    </source>
</evidence>
<dbReference type="EMBL" id="BAAAHB010000060">
    <property type="protein sequence ID" value="GAA0478845.1"/>
    <property type="molecule type" value="Genomic_DNA"/>
</dbReference>
<feature type="transmembrane region" description="Helical" evidence="1">
    <location>
        <begin position="21"/>
        <end position="39"/>
    </location>
</feature>
<evidence type="ECO:0000256" key="1">
    <source>
        <dbReference type="SAM" id="Phobius"/>
    </source>
</evidence>
<sequence>MRGHAGERRVEWHAFGPVGDTAFRALFTAVVLLAALEPIRGLSGGATWRPGTVGAKVGGRVTRARPALAAGLLLSGCAFTANVLPVPAAVVMAAVFPLLTSVYLSREFAGYVTEDDDGTRHFKVHHHLHLVGMALLGTAGAGLAAVATRNIDVTFWLAQGLWGAVAAHYFVSAVSKVRKRGMRWPDRRLFPFYLTLFARFRAGDGETVRETGPGWLLVRRPRWGVLVLWAALLLEFSTPLMLLGWWPRAVIGLGLVLFHLCSRWLLAVDFRENAMLAGLAALPLPYATGSGFGPQWPAVAVFAVCGALSLVLDDRVYPFSNLPMFADAYRPSPVVTLRSGDGSTLHATPQALGCSTAGLSREYAAADDPAAFRAEVRRRAAAAGTVLPAGITLWVETVDVTPTGEVRTAHRRLGTLASAN</sequence>
<proteinExistence type="predicted"/>
<feature type="transmembrane region" description="Helical" evidence="1">
    <location>
        <begin position="153"/>
        <end position="174"/>
    </location>
</feature>
<accession>A0ABN1AKJ5</accession>
<feature type="transmembrane region" description="Helical" evidence="1">
    <location>
        <begin position="72"/>
        <end position="99"/>
    </location>
</feature>
<gene>
    <name evidence="2" type="ORF">GCM10009544_45950</name>
</gene>
<reference evidence="2 3" key="1">
    <citation type="journal article" date="2019" name="Int. J. Syst. Evol. Microbiol.">
        <title>The Global Catalogue of Microorganisms (GCM) 10K type strain sequencing project: providing services to taxonomists for standard genome sequencing and annotation.</title>
        <authorList>
            <consortium name="The Broad Institute Genomics Platform"/>
            <consortium name="The Broad Institute Genome Sequencing Center for Infectious Disease"/>
            <person name="Wu L."/>
            <person name="Ma J."/>
        </authorList>
    </citation>
    <scope>NUCLEOTIDE SEQUENCE [LARGE SCALE GENOMIC DNA]</scope>
    <source>
        <strain evidence="2 3">JCM 10649</strain>
    </source>
</reference>
<comment type="caution">
    <text evidence="2">The sequence shown here is derived from an EMBL/GenBank/DDBJ whole genome shotgun (WGS) entry which is preliminary data.</text>
</comment>
<keyword evidence="3" id="KW-1185">Reference proteome</keyword>
<keyword evidence="1" id="KW-1133">Transmembrane helix</keyword>
<evidence type="ECO:0000313" key="3">
    <source>
        <dbReference type="Proteomes" id="UP001499895"/>
    </source>
</evidence>